<evidence type="ECO:0000313" key="1">
    <source>
        <dbReference type="EMBL" id="GIM93652.1"/>
    </source>
</evidence>
<protein>
    <submittedName>
        <fullName evidence="1">Uncharacterized protein</fullName>
    </submittedName>
</protein>
<proteinExistence type="predicted"/>
<dbReference type="RefSeq" id="WP_213009454.1">
    <property type="nucleotide sequence ID" value="NZ_BOQN01000068.1"/>
</dbReference>
<organism evidence="1 2">
    <name type="scientific">Paractinoplanes toevensis</name>
    <dbReference type="NCBI Taxonomy" id="571911"/>
    <lineage>
        <taxon>Bacteria</taxon>
        <taxon>Bacillati</taxon>
        <taxon>Actinomycetota</taxon>
        <taxon>Actinomycetes</taxon>
        <taxon>Micromonosporales</taxon>
        <taxon>Micromonosporaceae</taxon>
        <taxon>Paractinoplanes</taxon>
    </lineage>
</organism>
<name>A0A919TE50_9ACTN</name>
<dbReference type="EMBL" id="BOQN01000068">
    <property type="protein sequence ID" value="GIM93652.1"/>
    <property type="molecule type" value="Genomic_DNA"/>
</dbReference>
<gene>
    <name evidence="1" type="ORF">Ato02nite_054450</name>
</gene>
<dbReference type="Proteomes" id="UP000677082">
    <property type="component" value="Unassembled WGS sequence"/>
</dbReference>
<accession>A0A919TE50</accession>
<sequence length="315" mass="35073">MTDVVQLLVAKHSGDPDAEEWTAFAQIGERFGGETLTLEEYARVEQLYVGFVLRLMDLCGTRALIVAEPRVASALPAWLPEFRNGTELGVTSIVPLLRGMLRGSGTGCVFEVPGGAVRVGVAFDFYLTVEVAEDLRQLVERALPAGLRILREQEPTCDELITRPADDDFWLALREWAAGSPSGIWILEQWAYGPWGERWYRARADQLHVVRRAMRANSAVRSGSDLDVEVLDLRSYFDEFAEMPVEPPEIRMFDHPARQAELFARPFSIEAVQESIRKGPGTVGLFNPEKFFDAPSPLAAVVPNAAGSLTARWLR</sequence>
<reference evidence="1 2" key="1">
    <citation type="submission" date="2021-03" db="EMBL/GenBank/DDBJ databases">
        <title>Whole genome shotgun sequence of Actinoplanes toevensis NBRC 105298.</title>
        <authorList>
            <person name="Komaki H."/>
            <person name="Tamura T."/>
        </authorList>
    </citation>
    <scope>NUCLEOTIDE SEQUENCE [LARGE SCALE GENOMIC DNA]</scope>
    <source>
        <strain evidence="1 2">NBRC 105298</strain>
    </source>
</reference>
<dbReference type="AlphaFoldDB" id="A0A919TE50"/>
<comment type="caution">
    <text evidence="1">The sequence shown here is derived from an EMBL/GenBank/DDBJ whole genome shotgun (WGS) entry which is preliminary data.</text>
</comment>
<evidence type="ECO:0000313" key="2">
    <source>
        <dbReference type="Proteomes" id="UP000677082"/>
    </source>
</evidence>
<keyword evidence="2" id="KW-1185">Reference proteome</keyword>